<sequence length="77" mass="8925">MRGYTQGVHGNFRPDVLLRTEKKRTLTAEIARDRRCRRRTMQGMDSESDGWMDGGTDERWPRAGPADGKGGKRMRWD</sequence>
<dbReference type="HOGENOM" id="CLU_2643296_0_0_1"/>
<dbReference type="VEuPathDB" id="FungiDB:HpaG801246"/>
<organism evidence="2 3">
    <name type="scientific">Hyaloperonospora arabidopsidis (strain Emoy2)</name>
    <name type="common">Downy mildew agent</name>
    <name type="synonym">Peronospora arabidopsidis</name>
    <dbReference type="NCBI Taxonomy" id="559515"/>
    <lineage>
        <taxon>Eukaryota</taxon>
        <taxon>Sar</taxon>
        <taxon>Stramenopiles</taxon>
        <taxon>Oomycota</taxon>
        <taxon>Peronosporomycetes</taxon>
        <taxon>Peronosporales</taxon>
        <taxon>Peronosporaceae</taxon>
        <taxon>Hyaloperonospora</taxon>
    </lineage>
</organism>
<dbReference type="EnsemblProtists" id="HpaT801246">
    <property type="protein sequence ID" value="HpaP801246"/>
    <property type="gene ID" value="HpaG801246"/>
</dbReference>
<dbReference type="EMBL" id="JH598325">
    <property type="status" value="NOT_ANNOTATED_CDS"/>
    <property type="molecule type" value="Genomic_DNA"/>
</dbReference>
<keyword evidence="3" id="KW-1185">Reference proteome</keyword>
<protein>
    <submittedName>
        <fullName evidence="2">Uncharacterized protein</fullName>
    </submittedName>
</protein>
<dbReference type="InParanoid" id="M4B4P6"/>
<name>M4B4P6_HYAAE</name>
<reference evidence="3" key="1">
    <citation type="journal article" date="2010" name="Science">
        <title>Signatures of adaptation to obligate biotrophy in the Hyaloperonospora arabidopsidis genome.</title>
        <authorList>
            <person name="Baxter L."/>
            <person name="Tripathy S."/>
            <person name="Ishaque N."/>
            <person name="Boot N."/>
            <person name="Cabral A."/>
            <person name="Kemen E."/>
            <person name="Thines M."/>
            <person name="Ah-Fong A."/>
            <person name="Anderson R."/>
            <person name="Badejoko W."/>
            <person name="Bittner-Eddy P."/>
            <person name="Boore J.L."/>
            <person name="Chibucos M.C."/>
            <person name="Coates M."/>
            <person name="Dehal P."/>
            <person name="Delehaunty K."/>
            <person name="Dong S."/>
            <person name="Downton P."/>
            <person name="Dumas B."/>
            <person name="Fabro G."/>
            <person name="Fronick C."/>
            <person name="Fuerstenberg S.I."/>
            <person name="Fulton L."/>
            <person name="Gaulin E."/>
            <person name="Govers F."/>
            <person name="Hughes L."/>
            <person name="Humphray S."/>
            <person name="Jiang R.H."/>
            <person name="Judelson H."/>
            <person name="Kamoun S."/>
            <person name="Kyung K."/>
            <person name="Meijer H."/>
            <person name="Minx P."/>
            <person name="Morris P."/>
            <person name="Nelson J."/>
            <person name="Phuntumart V."/>
            <person name="Qutob D."/>
            <person name="Rehmany A."/>
            <person name="Rougon-Cardoso A."/>
            <person name="Ryden P."/>
            <person name="Torto-Alalibo T."/>
            <person name="Studholme D."/>
            <person name="Wang Y."/>
            <person name="Win J."/>
            <person name="Wood J."/>
            <person name="Clifton S.W."/>
            <person name="Rogers J."/>
            <person name="Van den Ackerveken G."/>
            <person name="Jones J.D."/>
            <person name="McDowell J.M."/>
            <person name="Beynon J."/>
            <person name="Tyler B.M."/>
        </authorList>
    </citation>
    <scope>NUCLEOTIDE SEQUENCE [LARGE SCALE GENOMIC DNA]</scope>
    <source>
        <strain evidence="3">Emoy2</strain>
    </source>
</reference>
<proteinExistence type="predicted"/>
<evidence type="ECO:0000256" key="1">
    <source>
        <dbReference type="SAM" id="MobiDB-lite"/>
    </source>
</evidence>
<dbReference type="AlphaFoldDB" id="M4B4P6"/>
<dbReference type="Proteomes" id="UP000011713">
    <property type="component" value="Unassembled WGS sequence"/>
</dbReference>
<reference evidence="2" key="2">
    <citation type="submission" date="2015-06" db="UniProtKB">
        <authorList>
            <consortium name="EnsemblProtists"/>
        </authorList>
    </citation>
    <scope>IDENTIFICATION</scope>
    <source>
        <strain evidence="2">Emoy2</strain>
    </source>
</reference>
<accession>M4B4P6</accession>
<evidence type="ECO:0000313" key="3">
    <source>
        <dbReference type="Proteomes" id="UP000011713"/>
    </source>
</evidence>
<feature type="region of interest" description="Disordered" evidence="1">
    <location>
        <begin position="38"/>
        <end position="77"/>
    </location>
</feature>
<evidence type="ECO:0000313" key="2">
    <source>
        <dbReference type="EnsemblProtists" id="HpaP801246"/>
    </source>
</evidence>